<reference evidence="1 2" key="1">
    <citation type="submission" date="2016-10" db="EMBL/GenBank/DDBJ databases">
        <title>Comparative genomics of Bacillus thuringiensis reveals a path to pathogens against multiple invertebrate hosts.</title>
        <authorList>
            <person name="Zheng J."/>
            <person name="Gao Q."/>
            <person name="Liu H."/>
            <person name="Peng D."/>
            <person name="Ruan L."/>
            <person name="Sun M."/>
        </authorList>
    </citation>
    <scope>NUCLEOTIDE SEQUENCE [LARGE SCALE GENOMIC DNA]</scope>
    <source>
        <strain evidence="1">BGSC 4AC1</strain>
    </source>
</reference>
<dbReference type="Pfam" id="PF20212">
    <property type="entry name" value="DUF6572"/>
    <property type="match status" value="1"/>
</dbReference>
<proteinExistence type="predicted"/>
<organism evidence="1 2">
    <name type="scientific">Bacillus thuringiensis serovar mexicanensis</name>
    <dbReference type="NCBI Taxonomy" id="180868"/>
    <lineage>
        <taxon>Bacteria</taxon>
        <taxon>Bacillati</taxon>
        <taxon>Bacillota</taxon>
        <taxon>Bacilli</taxon>
        <taxon>Bacillales</taxon>
        <taxon>Bacillaceae</taxon>
        <taxon>Bacillus</taxon>
        <taxon>Bacillus cereus group</taxon>
    </lineage>
</organism>
<name>A0A242WA89_BACTU</name>
<gene>
    <name evidence="1" type="ORF">BK699_10095</name>
</gene>
<dbReference type="EMBL" id="NFCF01000063">
    <property type="protein sequence ID" value="OTW50886.1"/>
    <property type="molecule type" value="Genomic_DNA"/>
</dbReference>
<evidence type="ECO:0000313" key="2">
    <source>
        <dbReference type="Proteomes" id="UP000195152"/>
    </source>
</evidence>
<dbReference type="AlphaFoldDB" id="A0A242WA89"/>
<dbReference type="RefSeq" id="WP_001173689.1">
    <property type="nucleotide sequence ID" value="NZ_NFCF01000063.1"/>
</dbReference>
<dbReference type="InterPro" id="IPR046702">
    <property type="entry name" value="DUF6572"/>
</dbReference>
<comment type="caution">
    <text evidence="1">The sequence shown here is derived from an EMBL/GenBank/DDBJ whole genome shotgun (WGS) entry which is preliminary data.</text>
</comment>
<sequence>MALHDIDQVDLISLDNENKDIVYLTIFDALDWEEEHEHALLLQEKINRYLAFIESGEIYETTPETIGKDKFVIQVYALHERNEYGEEFYTLVREHLHGAGYGLQFNLRPMESIESITEK</sequence>
<protein>
    <submittedName>
        <fullName evidence="1">Uncharacterized protein</fullName>
    </submittedName>
</protein>
<accession>A0A242WA89</accession>
<dbReference type="Proteomes" id="UP000195152">
    <property type="component" value="Unassembled WGS sequence"/>
</dbReference>
<evidence type="ECO:0000313" key="1">
    <source>
        <dbReference type="EMBL" id="OTW50886.1"/>
    </source>
</evidence>